<dbReference type="GO" id="GO:0006304">
    <property type="term" value="P:DNA modification"/>
    <property type="evidence" value="ECO:0007669"/>
    <property type="project" value="InterPro"/>
</dbReference>
<keyword evidence="2" id="KW-0489">Methyltransferase</keyword>
<dbReference type="GO" id="GO:0032259">
    <property type="term" value="P:methylation"/>
    <property type="evidence" value="ECO:0007669"/>
    <property type="project" value="UniProtKB-KW"/>
</dbReference>
<dbReference type="EC" id="2.1.1.72" evidence="1"/>
<protein>
    <recommendedName>
        <fullName evidence="1">site-specific DNA-methyltransferase (adenine-specific)</fullName>
        <ecNumber evidence="1">2.1.1.72</ecNumber>
    </recommendedName>
</protein>
<sequence>MDELTVIQDFVSDDYFSSDGTKESFKAKALDLRQEWEQESATAEAEGRTLTTPLNSWATSRQQLQKRLVSLVEGLGENAALTADEREAVAGFDQQLLDFLGYSNGYDITVGRNPDGEESAYLEIRGTATAEDSAPLLIVLAEPVSDIADLLDKNSPTLLRPIIEPVPGSTEKIERTESVARYLSARFVDDAPPQFALVLAGSFMLLTAAERWQEGRYLAIDLGLLFERNDTKRGGAVDRFLACASAKALAPSAEGTTWFTTVLEDSVKHTEKVSEDLREAVRDSIELIANEVVNRRRRAGLDPLPAAEAQPLAKQSLRFLYRILFLLFAEASPELDIVPTGATDYESGYGIDRLRELALVDIPTRGDGTHLYQSLAVLFTQIQSGHNDLRLAEAADRDPEALMSEGLEFHPLEADLFSAEATAHIDEVGLGNAALQQVLQKLLLSKESAKKERGFISYAELGINQLGRVYEGLMSYTGFFAETDLYEVAPKGDASKGSWVVPTTRAEHIDADDFVREADEVTGEEKPRVHRRGSFVFRLSGRDRQQSASYYTPEVLTRFTVSQALAELLTEDMSADAVLDLTVCEPALGSGAFALEAVNQFAAEYLRRKQEEVGERIDPAVFQQELQKTKAYIALHNVYGVDLNSTAVELAEISLWLDTMVAGLSAPWFGLRLRRGNSLIGARRSVYSRSTVKDKTWLKSTPEKSTAEARDPQSIYQFLLPAEGWGAAADAKEGKKLAPDAVTRLKNWRKTVRTKLSDTKTNGQIARLVGLSKQADVLWEIALKRLLIAEAETRRTIGVWGFDEAERGSTVTRSEIESKLSDPNGAYQRLRRVMDAWCSLWFWPLTETEITPPSVEEWIDACEQLLGRSTNESRAQKAAREAGQASMFDVDNWAKLNEFEANQRVLSGAADKVETVLDTHPWLRVAERIAEQQGFFHWDLDFATVFDQGGFDLQLGNPPWVRPRGDVEALLAEGDPWWQLAHKPSEAAKKEMREKTLAREEVYELVLDGSTDVVCTAAFVADETTYPLIAGTQPDLYRCFMELTWGHAGPSGVIGLIHPESHFTDDKADKLRSGAYLHLRRHWQFINELSLFEIHHLVTYGVHVYGQVRSTEVDFLMASSLYHPDTVERSLVHNGDGPEPGLKDLEGRWDVRPHADRVLRIQNDQLKAWSDTLGDESSSRSTKMVYTVNRASAKVLEKLSLQKRIGSLVPSFSRGWDESIDRKKGRFELTWGEPSSWRDVILQGPNFHVGVPFYKQPNSTMKNNLDWSAVDLERLSCDALPVTSYKPIRDGQYDQLYTHWTLPNGDRVPARDYYRIAWRRMAANTGERTLIPAIIPPGATHVYGVMSFGMPDYDHEYLLLLAGSLSSLLFDFSIRAAPKADILDTPINRLPLVKSDHPLVAVLHARALLLNSLTDSYADVWDSCKDLSSDGQAWTGGYGYPDSVSMDVLDYEWSGASPLRLAADRRQAQVEIDALVALMLGVTADELCSIYRTQFPVLYKYDTQRDHFDQNGRLVPSDVLKTWQKLGEAATDDDLTATNAQGFTYTYAPPFATLDREADMRTAYAEFEQRLADRENRATVVGEGAAS</sequence>
<dbReference type="PANTHER" id="PTHR33841">
    <property type="entry name" value="DNA METHYLTRANSFERASE YEEA-RELATED"/>
    <property type="match status" value="1"/>
</dbReference>
<keyword evidence="7" id="KW-0255">Endonuclease</keyword>
<keyword evidence="7" id="KW-0540">Nuclease</keyword>
<dbReference type="GO" id="GO:0004519">
    <property type="term" value="F:endonuclease activity"/>
    <property type="evidence" value="ECO:0007669"/>
    <property type="project" value="UniProtKB-KW"/>
</dbReference>
<dbReference type="Proteomes" id="UP000075950">
    <property type="component" value="Chromosome"/>
</dbReference>
<dbReference type="InterPro" id="IPR029063">
    <property type="entry name" value="SAM-dependent_MTases_sf"/>
</dbReference>
<dbReference type="InterPro" id="IPR011639">
    <property type="entry name" value="MethylTrfase_TaqI-like_dom"/>
</dbReference>
<comment type="catalytic activity">
    <reaction evidence="5">
        <text>a 2'-deoxyadenosine in DNA + S-adenosyl-L-methionine = an N(6)-methyl-2'-deoxyadenosine in DNA + S-adenosyl-L-homocysteine + H(+)</text>
        <dbReference type="Rhea" id="RHEA:15197"/>
        <dbReference type="Rhea" id="RHEA-COMP:12418"/>
        <dbReference type="Rhea" id="RHEA-COMP:12419"/>
        <dbReference type="ChEBI" id="CHEBI:15378"/>
        <dbReference type="ChEBI" id="CHEBI:57856"/>
        <dbReference type="ChEBI" id="CHEBI:59789"/>
        <dbReference type="ChEBI" id="CHEBI:90615"/>
        <dbReference type="ChEBI" id="CHEBI:90616"/>
        <dbReference type="EC" id="2.1.1.72"/>
    </reaction>
</comment>
<keyword evidence="4" id="KW-0949">S-adenosyl-L-methionine</keyword>
<feature type="domain" description="Type II methyltransferase M.TaqI-like" evidence="6">
    <location>
        <begin position="636"/>
        <end position="965"/>
    </location>
</feature>
<gene>
    <name evidence="7" type="ORF">A2T55_11140</name>
</gene>
<evidence type="ECO:0000256" key="3">
    <source>
        <dbReference type="ARBA" id="ARBA00022679"/>
    </source>
</evidence>
<reference evidence="8" key="1">
    <citation type="submission" date="2016-03" db="EMBL/GenBank/DDBJ databases">
        <authorList>
            <person name="Ploux O."/>
        </authorList>
    </citation>
    <scope>NUCLEOTIDE SEQUENCE [LARGE SCALE GENOMIC DNA]</scope>
    <source>
        <strain evidence="8">BS258</strain>
    </source>
</reference>
<evidence type="ECO:0000259" key="6">
    <source>
        <dbReference type="Pfam" id="PF07669"/>
    </source>
</evidence>
<dbReference type="REBASE" id="143426">
    <property type="entry name" value="Bep258ORF11140P"/>
</dbReference>
<dbReference type="EMBL" id="CP014869">
    <property type="protein sequence ID" value="AMT94262.1"/>
    <property type="molecule type" value="Genomic_DNA"/>
</dbReference>
<dbReference type="Pfam" id="PF07669">
    <property type="entry name" value="Eco57I"/>
    <property type="match status" value="1"/>
</dbReference>
<evidence type="ECO:0000256" key="5">
    <source>
        <dbReference type="ARBA" id="ARBA00047942"/>
    </source>
</evidence>
<proteinExistence type="predicted"/>
<evidence type="ECO:0000256" key="4">
    <source>
        <dbReference type="ARBA" id="ARBA00022691"/>
    </source>
</evidence>
<organism evidence="7 8">
    <name type="scientific">Brevibacterium linens</name>
    <dbReference type="NCBI Taxonomy" id="1703"/>
    <lineage>
        <taxon>Bacteria</taxon>
        <taxon>Bacillati</taxon>
        <taxon>Actinomycetota</taxon>
        <taxon>Actinomycetes</taxon>
        <taxon>Micrococcales</taxon>
        <taxon>Brevibacteriaceae</taxon>
        <taxon>Brevibacterium</taxon>
    </lineage>
</organism>
<name>A0A142NNU5_BRELN</name>
<dbReference type="GO" id="GO:0009007">
    <property type="term" value="F:site-specific DNA-methyltransferase (adenine-specific) activity"/>
    <property type="evidence" value="ECO:0007669"/>
    <property type="project" value="UniProtKB-EC"/>
</dbReference>
<evidence type="ECO:0000313" key="8">
    <source>
        <dbReference type="Proteomes" id="UP000075950"/>
    </source>
</evidence>
<evidence type="ECO:0000256" key="1">
    <source>
        <dbReference type="ARBA" id="ARBA00011900"/>
    </source>
</evidence>
<evidence type="ECO:0000313" key="7">
    <source>
        <dbReference type="EMBL" id="AMT94262.1"/>
    </source>
</evidence>
<evidence type="ECO:0000256" key="2">
    <source>
        <dbReference type="ARBA" id="ARBA00022603"/>
    </source>
</evidence>
<dbReference type="Gene3D" id="3.40.50.150">
    <property type="entry name" value="Vaccinia Virus protein VP39"/>
    <property type="match status" value="2"/>
</dbReference>
<dbReference type="KEGG" id="bly:A2T55_11140"/>
<keyword evidence="3" id="KW-0808">Transferase</keyword>
<dbReference type="RefSeq" id="WP_062861878.1">
    <property type="nucleotide sequence ID" value="NZ_CP014869.1"/>
</dbReference>
<accession>A0A142NNU5</accession>
<dbReference type="InterPro" id="IPR050953">
    <property type="entry name" value="N4_N6_ade-DNA_methylase"/>
</dbReference>
<keyword evidence="7" id="KW-0378">Hydrolase</keyword>
<dbReference type="SUPFAM" id="SSF53335">
    <property type="entry name" value="S-adenosyl-L-methionine-dependent methyltransferases"/>
    <property type="match status" value="1"/>
</dbReference>
<dbReference type="PANTHER" id="PTHR33841:SF1">
    <property type="entry name" value="DNA METHYLTRANSFERASE A"/>
    <property type="match status" value="1"/>
</dbReference>